<reference evidence="1 2" key="1">
    <citation type="submission" date="2024-06" db="EMBL/GenBank/DDBJ databases">
        <title>Soil Sphingobacterium thalpophilum.</title>
        <authorList>
            <person name="Yang J."/>
            <person name="Li J."/>
        </authorList>
    </citation>
    <scope>NUCLEOTIDE SEQUENCE [LARGE SCALE GENOMIC DNA]</scope>
    <source>
        <strain evidence="1 2">22g91tb</strain>
    </source>
</reference>
<name>A0ABV4HKC5_9SPHI</name>
<dbReference type="SUPFAM" id="SSF50630">
    <property type="entry name" value="Acid proteases"/>
    <property type="match status" value="1"/>
</dbReference>
<dbReference type="Proteomes" id="UP001566204">
    <property type="component" value="Unassembled WGS sequence"/>
</dbReference>
<dbReference type="InterPro" id="IPR021109">
    <property type="entry name" value="Peptidase_aspartic_dom_sf"/>
</dbReference>
<keyword evidence="1" id="KW-0378">Hydrolase</keyword>
<keyword evidence="2" id="KW-1185">Reference proteome</keyword>
<dbReference type="EMBL" id="JBEOQB010000005">
    <property type="protein sequence ID" value="MEZ0453649.1"/>
    <property type="molecule type" value="Genomic_DNA"/>
</dbReference>
<dbReference type="GO" id="GO:0016787">
    <property type="term" value="F:hydrolase activity"/>
    <property type="evidence" value="ECO:0007669"/>
    <property type="project" value="UniProtKB-KW"/>
</dbReference>
<gene>
    <name evidence="1" type="ORF">ABTW24_18815</name>
</gene>
<dbReference type="Gene3D" id="2.40.70.10">
    <property type="entry name" value="Acid Proteases"/>
    <property type="match status" value="1"/>
</dbReference>
<protein>
    <submittedName>
        <fullName evidence="1">Retropepsin-like aspartic protease</fullName>
        <ecNumber evidence="1">3.4.23.-</ecNumber>
    </submittedName>
</protein>
<comment type="caution">
    <text evidence="1">The sequence shown here is derived from an EMBL/GenBank/DDBJ whole genome shotgun (WGS) entry which is preliminary data.</text>
</comment>
<dbReference type="EC" id="3.4.23.-" evidence="1"/>
<evidence type="ECO:0000313" key="1">
    <source>
        <dbReference type="EMBL" id="MEZ0453649.1"/>
    </source>
</evidence>
<proteinExistence type="predicted"/>
<dbReference type="RefSeq" id="WP_370483274.1">
    <property type="nucleotide sequence ID" value="NZ_JBEOQA010000002.1"/>
</dbReference>
<organism evidence="1 2">
    <name type="scientific">Sphingobacterium thalpophilum</name>
    <dbReference type="NCBI Taxonomy" id="259"/>
    <lineage>
        <taxon>Bacteria</taxon>
        <taxon>Pseudomonadati</taxon>
        <taxon>Bacteroidota</taxon>
        <taxon>Sphingobacteriia</taxon>
        <taxon>Sphingobacteriales</taxon>
        <taxon>Sphingobacteriaceae</taxon>
        <taxon>Sphingobacterium</taxon>
    </lineage>
</organism>
<accession>A0ABV4HKC5</accession>
<evidence type="ECO:0000313" key="2">
    <source>
        <dbReference type="Proteomes" id="UP001566204"/>
    </source>
</evidence>
<sequence length="407" mass="46948">MKRTMFQKKLRYAGYPVKLLIVFTVLTNNWAYAQYRKIIKATDEKAFIEDGKHVKIDWRLDPTIIPDIYYVNIPAKKSTVTFKTDQEQLIFHTEPGKSYDFKVLLNNKDTCNIRIASTLPKDFPRMHAAGDYPLRFPFRMIGSRIYFDGLLNNKKAVIQFDFGAGMGAVNRNSSEKLDLSFTSHVTVSNTNGVNKTRNSIDNLLKIGATTWQGVPFAEVSNMEPYEDVIIGNTFFRNNVIEIDYDKMEFIVHSTLPSKVKDYKKATVFFEQNRPKFKARFVHNGKEYDFWFLFDTGRDGTMLLGEDFTSRNGYWEELKPLTMINGRKIIRLNAEIAGVWFNDIVTNAADPSKPGGRSSLFGNQILNHFNIVLDNKNGMIFLKPNSRRNEPYSDYNSYLKEIAKMQGK</sequence>